<feature type="non-terminal residue" evidence="1">
    <location>
        <position position="1"/>
    </location>
</feature>
<accession>A0A6J4LWT4</accession>
<dbReference type="EMBL" id="CADCUA010000508">
    <property type="protein sequence ID" value="CAA9340180.1"/>
    <property type="molecule type" value="Genomic_DNA"/>
</dbReference>
<proteinExistence type="predicted"/>
<reference evidence="1" key="1">
    <citation type="submission" date="2020-02" db="EMBL/GenBank/DDBJ databases">
        <authorList>
            <person name="Meier V. D."/>
        </authorList>
    </citation>
    <scope>NUCLEOTIDE SEQUENCE</scope>
    <source>
        <strain evidence="1">AVDCRST_MAG71</strain>
    </source>
</reference>
<feature type="non-terminal residue" evidence="1">
    <location>
        <position position="124"/>
    </location>
</feature>
<sequence>ASIDRSVASPDSLRRRGPIAFRRARAAVDDGAGSAGVAARGRRTPAFHRRTQRFALPGRCAVHPCRRGDRGVRAAGRVASTGNAGAVDGKPAGRRVCRRLANEDAVARQGCATGREGRVAAQAL</sequence>
<gene>
    <name evidence="1" type="ORF">AVDCRST_MAG71-2216</name>
</gene>
<evidence type="ECO:0000313" key="1">
    <source>
        <dbReference type="EMBL" id="CAA9340180.1"/>
    </source>
</evidence>
<dbReference type="AlphaFoldDB" id="A0A6J4LWT4"/>
<protein>
    <submittedName>
        <fullName evidence="1">Uncharacterized protein</fullName>
    </submittedName>
</protein>
<name>A0A6J4LWT4_9GAMM</name>
<organism evidence="1">
    <name type="scientific">uncultured Lysobacter sp</name>
    <dbReference type="NCBI Taxonomy" id="271060"/>
    <lineage>
        <taxon>Bacteria</taxon>
        <taxon>Pseudomonadati</taxon>
        <taxon>Pseudomonadota</taxon>
        <taxon>Gammaproteobacteria</taxon>
        <taxon>Lysobacterales</taxon>
        <taxon>Lysobacteraceae</taxon>
        <taxon>Lysobacter</taxon>
        <taxon>environmental samples</taxon>
    </lineage>
</organism>